<protein>
    <submittedName>
        <fullName evidence="3">Amino acid racemase</fullName>
        <ecNumber evidence="3">5.1.1.-</ecNumber>
    </submittedName>
</protein>
<evidence type="ECO:0000313" key="3">
    <source>
        <dbReference type="EMBL" id="TSE04504.1"/>
    </source>
</evidence>
<evidence type="ECO:0000313" key="4">
    <source>
        <dbReference type="Proteomes" id="UP000318833"/>
    </source>
</evidence>
<dbReference type="NCBIfam" id="TIGR00035">
    <property type="entry name" value="asp_race"/>
    <property type="match status" value="1"/>
</dbReference>
<dbReference type="EC" id="5.1.1.-" evidence="3"/>
<dbReference type="PANTHER" id="PTHR21198">
    <property type="entry name" value="GLUTAMATE RACEMASE"/>
    <property type="match status" value="1"/>
</dbReference>
<dbReference type="PANTHER" id="PTHR21198:SF7">
    <property type="entry name" value="ASPARTATE-GLUTAMATE RACEMASE FAMILY"/>
    <property type="match status" value="1"/>
</dbReference>
<evidence type="ECO:0000256" key="2">
    <source>
        <dbReference type="ARBA" id="ARBA00023235"/>
    </source>
</evidence>
<dbReference type="InterPro" id="IPR015942">
    <property type="entry name" value="Asp/Glu/hydantoin_racemase"/>
</dbReference>
<evidence type="ECO:0000256" key="1">
    <source>
        <dbReference type="ARBA" id="ARBA00007847"/>
    </source>
</evidence>
<dbReference type="PROSITE" id="PS00924">
    <property type="entry name" value="ASP_GLU_RACEMASE_2"/>
    <property type="match status" value="1"/>
</dbReference>
<gene>
    <name evidence="3" type="ORF">FOF46_26215</name>
</gene>
<dbReference type="RefSeq" id="WP_143918508.1">
    <property type="nucleotide sequence ID" value="NZ_VLNR01000080.1"/>
</dbReference>
<feature type="non-terminal residue" evidence="3">
    <location>
        <position position="1"/>
    </location>
</feature>
<dbReference type="Pfam" id="PF01177">
    <property type="entry name" value="Asp_Glu_race"/>
    <property type="match status" value="1"/>
</dbReference>
<reference evidence="3 4" key="1">
    <citation type="submission" date="2019-07" db="EMBL/GenBank/DDBJ databases">
        <title>The draft genome sequence of Aquimarina algiphila M91.</title>
        <authorList>
            <person name="Meng X."/>
        </authorList>
    </citation>
    <scope>NUCLEOTIDE SEQUENCE [LARGE SCALE GENOMIC DNA]</scope>
    <source>
        <strain evidence="3 4">M91</strain>
    </source>
</reference>
<dbReference type="GO" id="GO:0047661">
    <property type="term" value="F:amino-acid racemase activity"/>
    <property type="evidence" value="ECO:0007669"/>
    <property type="project" value="InterPro"/>
</dbReference>
<dbReference type="EMBL" id="VLNR01000080">
    <property type="protein sequence ID" value="TSE04504.1"/>
    <property type="molecule type" value="Genomic_DNA"/>
</dbReference>
<name>A0A554VCM5_9FLAO</name>
<dbReference type="AlphaFoldDB" id="A0A554VCM5"/>
<dbReference type="InterPro" id="IPR033134">
    <property type="entry name" value="Asp/Glu_racemase_AS_2"/>
</dbReference>
<proteinExistence type="inferred from homology"/>
<dbReference type="InterPro" id="IPR004380">
    <property type="entry name" value="Asp_race"/>
</dbReference>
<accession>A0A554VCM5</accession>
<dbReference type="Proteomes" id="UP000318833">
    <property type="component" value="Unassembled WGS sequence"/>
</dbReference>
<dbReference type="SUPFAM" id="SSF53681">
    <property type="entry name" value="Aspartate/glutamate racemase"/>
    <property type="match status" value="2"/>
</dbReference>
<dbReference type="Gene3D" id="3.40.50.1860">
    <property type="match status" value="2"/>
</dbReference>
<keyword evidence="2 3" id="KW-0413">Isomerase</keyword>
<comment type="caution">
    <text evidence="3">The sequence shown here is derived from an EMBL/GenBank/DDBJ whole genome shotgun (WGS) entry which is preliminary data.</text>
</comment>
<comment type="similarity">
    <text evidence="1">Belongs to the aspartate/glutamate racemases family.</text>
</comment>
<dbReference type="InterPro" id="IPR001920">
    <property type="entry name" value="Asp/Glu_race"/>
</dbReference>
<sequence>SVDFAEIEKLTFEGDWDSIGAIMARSAWQLERAGADIIVLCTNLIHLVSDAIKEHVSIPFLHIAEATGDAIREKKLKKVLLLGTKFTMEKDFYTNILENQYDLEISIPASDERQRIHDIIYTELVKGVCTTTSREHSIEIIKNSYSKGIEGVILGCTELSLLLSEQDIKIPIFHTAKIHAYKAVEWACEHSTITKN</sequence>
<organism evidence="3 4">
    <name type="scientific">Aquimarina algiphila</name>
    <dbReference type="NCBI Taxonomy" id="2047982"/>
    <lineage>
        <taxon>Bacteria</taxon>
        <taxon>Pseudomonadati</taxon>
        <taxon>Bacteroidota</taxon>
        <taxon>Flavobacteriia</taxon>
        <taxon>Flavobacteriales</taxon>
        <taxon>Flavobacteriaceae</taxon>
        <taxon>Aquimarina</taxon>
    </lineage>
</organism>
<keyword evidence="4" id="KW-1185">Reference proteome</keyword>
<dbReference type="OrthoDB" id="9803739at2"/>